<comment type="pathway">
    <text evidence="3">Lipid metabolism.</text>
</comment>
<gene>
    <name evidence="12" type="ORF">TOL_3555</name>
</gene>
<evidence type="ECO:0000256" key="1">
    <source>
        <dbReference type="ARBA" id="ARBA00001141"/>
    </source>
</evidence>
<evidence type="ECO:0000256" key="4">
    <source>
        <dbReference type="ARBA" id="ARBA00008655"/>
    </source>
</evidence>
<evidence type="ECO:0000256" key="8">
    <source>
        <dbReference type="ARBA" id="ARBA00023315"/>
    </source>
</evidence>
<feature type="transmembrane region" description="Helical" evidence="10">
    <location>
        <begin position="33"/>
        <end position="53"/>
    </location>
</feature>
<keyword evidence="9" id="KW-0594">Phospholipid biosynthesis</keyword>
<evidence type="ECO:0000256" key="5">
    <source>
        <dbReference type="ARBA" id="ARBA00013211"/>
    </source>
</evidence>
<comment type="pathway">
    <text evidence="2">Phospholipid metabolism; CDP-diacylglycerol biosynthesis; CDP-diacylglycerol from sn-glycerol 3-phosphate: step 2/3.</text>
</comment>
<comment type="catalytic activity">
    <reaction evidence="1 9">
        <text>a 1-acyl-sn-glycero-3-phosphate + an acyl-CoA = a 1,2-diacyl-sn-glycero-3-phosphate + CoA</text>
        <dbReference type="Rhea" id="RHEA:19709"/>
        <dbReference type="ChEBI" id="CHEBI:57287"/>
        <dbReference type="ChEBI" id="CHEBI:57970"/>
        <dbReference type="ChEBI" id="CHEBI:58342"/>
        <dbReference type="ChEBI" id="CHEBI:58608"/>
        <dbReference type="EC" id="2.3.1.51"/>
    </reaction>
</comment>
<dbReference type="PANTHER" id="PTHR10434:SF11">
    <property type="entry name" value="1-ACYL-SN-GLYCEROL-3-PHOSPHATE ACYLTRANSFERASE"/>
    <property type="match status" value="1"/>
</dbReference>
<evidence type="ECO:0000256" key="2">
    <source>
        <dbReference type="ARBA" id="ARBA00004728"/>
    </source>
</evidence>
<keyword evidence="10" id="KW-1133">Transmembrane helix</keyword>
<keyword evidence="9" id="KW-0444">Lipid biosynthesis</keyword>
<evidence type="ECO:0000256" key="9">
    <source>
        <dbReference type="RuleBase" id="RU361267"/>
    </source>
</evidence>
<dbReference type="KEGG" id="tol:TOL_3555"/>
<keyword evidence="8 9" id="KW-0012">Acyltransferase</keyword>
<dbReference type="GO" id="GO:0005886">
    <property type="term" value="C:plasma membrane"/>
    <property type="evidence" value="ECO:0007669"/>
    <property type="project" value="TreeGrafter"/>
</dbReference>
<comment type="similarity">
    <text evidence="4 9">Belongs to the 1-acyl-sn-glycerol-3-phosphate acyltransferase family.</text>
</comment>
<comment type="domain">
    <text evidence="9">The HXXXXD motif is essential for acyltransferase activity and may constitute the binding site for the phosphate moiety of the glycerol-3-phosphate.</text>
</comment>
<evidence type="ECO:0000256" key="6">
    <source>
        <dbReference type="ARBA" id="ARBA00016139"/>
    </source>
</evidence>
<proteinExistence type="inferred from homology"/>
<evidence type="ECO:0000256" key="7">
    <source>
        <dbReference type="ARBA" id="ARBA00022679"/>
    </source>
</evidence>
<evidence type="ECO:0000313" key="13">
    <source>
        <dbReference type="Proteomes" id="UP000011866"/>
    </source>
</evidence>
<organism evidence="12 13">
    <name type="scientific">Thalassolituus oleivorans MIL-1</name>
    <dbReference type="NCBI Taxonomy" id="1298593"/>
    <lineage>
        <taxon>Bacteria</taxon>
        <taxon>Pseudomonadati</taxon>
        <taxon>Pseudomonadota</taxon>
        <taxon>Gammaproteobacteria</taxon>
        <taxon>Oceanospirillales</taxon>
        <taxon>Oceanospirillaceae</taxon>
        <taxon>Thalassolituus</taxon>
    </lineage>
</organism>
<protein>
    <recommendedName>
        <fullName evidence="6 9">1-acyl-sn-glycerol-3-phosphate acyltransferase</fullName>
        <ecNumber evidence="5 9">2.3.1.51</ecNumber>
    </recommendedName>
</protein>
<evidence type="ECO:0000313" key="12">
    <source>
        <dbReference type="EMBL" id="CCU73940.1"/>
    </source>
</evidence>
<dbReference type="SUPFAM" id="SSF69593">
    <property type="entry name" value="Glycerol-3-phosphate (1)-acyltransferase"/>
    <property type="match status" value="1"/>
</dbReference>
<dbReference type="AlphaFoldDB" id="M5DWJ2"/>
<name>M5DWJ2_9GAMM</name>
<feature type="domain" description="Phospholipid/glycerol acyltransferase" evidence="11">
    <location>
        <begin position="92"/>
        <end position="207"/>
    </location>
</feature>
<dbReference type="Pfam" id="PF01553">
    <property type="entry name" value="Acyltransferase"/>
    <property type="match status" value="1"/>
</dbReference>
<dbReference type="eggNOG" id="COG0204">
    <property type="taxonomic scope" value="Bacteria"/>
</dbReference>
<dbReference type="EMBL" id="HF680312">
    <property type="protein sequence ID" value="CCU73940.1"/>
    <property type="molecule type" value="Genomic_DNA"/>
</dbReference>
<dbReference type="STRING" id="187493.CN03_17855"/>
<dbReference type="InterPro" id="IPR002123">
    <property type="entry name" value="Plipid/glycerol_acylTrfase"/>
</dbReference>
<dbReference type="UniPathway" id="UPA00557">
    <property type="reaction ID" value="UER00613"/>
</dbReference>
<keyword evidence="9" id="KW-0443">Lipid metabolism</keyword>
<dbReference type="GeneID" id="79178259"/>
<dbReference type="SMART" id="SM00563">
    <property type="entry name" value="PlsC"/>
    <property type="match status" value="1"/>
</dbReference>
<keyword evidence="10" id="KW-0812">Transmembrane</keyword>
<sequence length="267" mass="29214">MTDQHLADPVYCPNNANPIVLGIESPMLPALRAALLIPYFILGCTAGLLLCIVRPFHPNNTRDCAKLFSWGRYILGVRMTGLNESPVGNGQAVYLANHQDSLDVFIYPGLLPGNIAILGKKDLMYIPVFGLLFWLARNIFIDRGNKSKAWETMATVANLVNKRACALYIFPEGTRSRGKGLLPFKSGAFVLAIEAGIPVVPICYSSTHKNIDLGRWKSGRALAKYLEPISTEGMTKDDVKALAERCHALMAEGIAELDAQIARENGN</sequence>
<keyword evidence="13" id="KW-1185">Reference proteome</keyword>
<evidence type="ECO:0000256" key="3">
    <source>
        <dbReference type="ARBA" id="ARBA00005189"/>
    </source>
</evidence>
<dbReference type="CDD" id="cd07989">
    <property type="entry name" value="LPLAT_AGPAT-like"/>
    <property type="match status" value="1"/>
</dbReference>
<dbReference type="PANTHER" id="PTHR10434">
    <property type="entry name" value="1-ACYL-SN-GLYCEROL-3-PHOSPHATE ACYLTRANSFERASE"/>
    <property type="match status" value="1"/>
</dbReference>
<dbReference type="GO" id="GO:0006654">
    <property type="term" value="P:phosphatidic acid biosynthetic process"/>
    <property type="evidence" value="ECO:0007669"/>
    <property type="project" value="TreeGrafter"/>
</dbReference>
<accession>M5DWJ2</accession>
<dbReference type="GO" id="GO:0003841">
    <property type="term" value="F:1-acylglycerol-3-phosphate O-acyltransferase activity"/>
    <property type="evidence" value="ECO:0007669"/>
    <property type="project" value="UniProtKB-UniRule"/>
</dbReference>
<evidence type="ECO:0000256" key="10">
    <source>
        <dbReference type="SAM" id="Phobius"/>
    </source>
</evidence>
<reference evidence="12 13" key="1">
    <citation type="journal article" date="2013" name="Genome Announc.">
        <title>Genome Sequence of Thalassolituus oleivorans MIL-1 (DSM 14913T).</title>
        <authorList>
            <person name="Golyshin P.N."/>
            <person name="Werner J."/>
            <person name="Chernikova T.N."/>
            <person name="Tran H."/>
            <person name="Ferrer M."/>
            <person name="Yakimov M.M."/>
            <person name="Teeling H."/>
            <person name="Golyshina O.V."/>
        </authorList>
    </citation>
    <scope>NUCLEOTIDE SEQUENCE [LARGE SCALE GENOMIC DNA]</scope>
    <source>
        <strain evidence="12 13">MIL-1</strain>
    </source>
</reference>
<dbReference type="EC" id="2.3.1.51" evidence="5 9"/>
<dbReference type="RefSeq" id="WP_015488640.1">
    <property type="nucleotide sequence ID" value="NC_020888.1"/>
</dbReference>
<evidence type="ECO:0000259" key="11">
    <source>
        <dbReference type="SMART" id="SM00563"/>
    </source>
</evidence>
<dbReference type="GO" id="GO:0016024">
    <property type="term" value="P:CDP-diacylglycerol biosynthetic process"/>
    <property type="evidence" value="ECO:0007669"/>
    <property type="project" value="UniProtKB-UniPathway"/>
</dbReference>
<dbReference type="InterPro" id="IPR004552">
    <property type="entry name" value="AGP_acyltrans"/>
</dbReference>
<dbReference type="NCBIfam" id="TIGR00530">
    <property type="entry name" value="AGP_acyltrn"/>
    <property type="match status" value="1"/>
</dbReference>
<keyword evidence="7 9" id="KW-0808">Transferase</keyword>
<dbReference type="Proteomes" id="UP000011866">
    <property type="component" value="Chromosome"/>
</dbReference>
<keyword evidence="9" id="KW-1208">Phospholipid metabolism</keyword>
<dbReference type="HOGENOM" id="CLU_027938_10_3_6"/>
<keyword evidence="10" id="KW-0472">Membrane</keyword>